<keyword evidence="3" id="KW-1185">Reference proteome</keyword>
<evidence type="ECO:0000259" key="1">
    <source>
        <dbReference type="Pfam" id="PF03992"/>
    </source>
</evidence>
<dbReference type="SUPFAM" id="SSF54909">
    <property type="entry name" value="Dimeric alpha+beta barrel"/>
    <property type="match status" value="2"/>
</dbReference>
<accession>A0A9P4MDY3</accession>
<organism evidence="2 3">
    <name type="scientific">Rhizodiscina lignyota</name>
    <dbReference type="NCBI Taxonomy" id="1504668"/>
    <lineage>
        <taxon>Eukaryota</taxon>
        <taxon>Fungi</taxon>
        <taxon>Dikarya</taxon>
        <taxon>Ascomycota</taxon>
        <taxon>Pezizomycotina</taxon>
        <taxon>Dothideomycetes</taxon>
        <taxon>Pleosporomycetidae</taxon>
        <taxon>Aulographales</taxon>
        <taxon>Rhizodiscinaceae</taxon>
        <taxon>Rhizodiscina</taxon>
    </lineage>
</organism>
<name>A0A9P4MDY3_9PEZI</name>
<feature type="domain" description="ABM" evidence="1">
    <location>
        <begin position="3"/>
        <end position="80"/>
    </location>
</feature>
<dbReference type="AlphaFoldDB" id="A0A9P4MDY3"/>
<evidence type="ECO:0000313" key="3">
    <source>
        <dbReference type="Proteomes" id="UP000799772"/>
    </source>
</evidence>
<comment type="caution">
    <text evidence="2">The sequence shown here is derived from an EMBL/GenBank/DDBJ whole genome shotgun (WGS) entry which is preliminary data.</text>
</comment>
<dbReference type="InterPro" id="IPR007138">
    <property type="entry name" value="ABM_dom"/>
</dbReference>
<protein>
    <recommendedName>
        <fullName evidence="1">ABM domain-containing protein</fullName>
    </recommendedName>
</protein>
<feature type="domain" description="ABM" evidence="1">
    <location>
        <begin position="120"/>
        <end position="192"/>
    </location>
</feature>
<dbReference type="PANTHER" id="PTHR40624">
    <property type="entry name" value="BIOSYNTHESIS MONOOXYGENASE, PUTATIVE (AFU_ORTHOLOGUE AFUA_1G12025)-RELATED"/>
    <property type="match status" value="1"/>
</dbReference>
<proteinExistence type="predicted"/>
<dbReference type="OrthoDB" id="4520428at2759"/>
<dbReference type="InterPro" id="IPR011008">
    <property type="entry name" value="Dimeric_a/b-barrel"/>
</dbReference>
<sequence length="217" mass="23824">MAPIIVIGHLKATNADARDKMIAIFNTIVEYSRSREPGVTKYCITIPQTGESGEDTDLLMIEEYADEDVQNAHISSGPVQRLLSFFQEAPGPLASPPEVYQFRPSASFTRSNINEIADPFIIFASSAYNPGKSTAAVPGWADLVSAVEATEAGTLSYNVMDDSEKSFIRIVEVYESKGFFYEKHEKSPTIAANQAEDGEWRTGERVAILLKMVGGYL</sequence>
<evidence type="ECO:0000313" key="2">
    <source>
        <dbReference type="EMBL" id="KAF2102084.1"/>
    </source>
</evidence>
<dbReference type="PANTHER" id="PTHR40624:SF1">
    <property type="entry name" value="BIOSYNTHESIS MONOOXYGENASE, PUTATIVE (AFU_ORTHOLOGUE AFUA_1G12025)-RELATED"/>
    <property type="match status" value="1"/>
</dbReference>
<dbReference type="Gene3D" id="3.30.70.100">
    <property type="match status" value="1"/>
</dbReference>
<gene>
    <name evidence="2" type="ORF">NA57DRAFT_73521</name>
</gene>
<reference evidence="2" key="1">
    <citation type="journal article" date="2020" name="Stud. Mycol.">
        <title>101 Dothideomycetes genomes: a test case for predicting lifestyles and emergence of pathogens.</title>
        <authorList>
            <person name="Haridas S."/>
            <person name="Albert R."/>
            <person name="Binder M."/>
            <person name="Bloem J."/>
            <person name="Labutti K."/>
            <person name="Salamov A."/>
            <person name="Andreopoulos B."/>
            <person name="Baker S."/>
            <person name="Barry K."/>
            <person name="Bills G."/>
            <person name="Bluhm B."/>
            <person name="Cannon C."/>
            <person name="Castanera R."/>
            <person name="Culley D."/>
            <person name="Daum C."/>
            <person name="Ezra D."/>
            <person name="Gonzalez J."/>
            <person name="Henrissat B."/>
            <person name="Kuo A."/>
            <person name="Liang C."/>
            <person name="Lipzen A."/>
            <person name="Lutzoni F."/>
            <person name="Magnuson J."/>
            <person name="Mondo S."/>
            <person name="Nolan M."/>
            <person name="Ohm R."/>
            <person name="Pangilinan J."/>
            <person name="Park H.-J."/>
            <person name="Ramirez L."/>
            <person name="Alfaro M."/>
            <person name="Sun H."/>
            <person name="Tritt A."/>
            <person name="Yoshinaga Y."/>
            <person name="Zwiers L.-H."/>
            <person name="Turgeon B."/>
            <person name="Goodwin S."/>
            <person name="Spatafora J."/>
            <person name="Crous P."/>
            <person name="Grigoriev I."/>
        </authorList>
    </citation>
    <scope>NUCLEOTIDE SEQUENCE</scope>
    <source>
        <strain evidence="2">CBS 133067</strain>
    </source>
</reference>
<dbReference type="Pfam" id="PF03992">
    <property type="entry name" value="ABM"/>
    <property type="match status" value="2"/>
</dbReference>
<dbReference type="EMBL" id="ML978123">
    <property type="protein sequence ID" value="KAF2102084.1"/>
    <property type="molecule type" value="Genomic_DNA"/>
</dbReference>
<dbReference type="Proteomes" id="UP000799772">
    <property type="component" value="Unassembled WGS sequence"/>
</dbReference>